<evidence type="ECO:0000256" key="6">
    <source>
        <dbReference type="SAM" id="SignalP"/>
    </source>
</evidence>
<dbReference type="Gene3D" id="3.30.379.10">
    <property type="entry name" value="Chitobiase/beta-hexosaminidase domain 2-like"/>
    <property type="match status" value="1"/>
</dbReference>
<evidence type="ECO:0000256" key="3">
    <source>
        <dbReference type="ARBA" id="ARBA00023295"/>
    </source>
</evidence>
<dbReference type="InterPro" id="IPR015882">
    <property type="entry name" value="HEX_bac_N"/>
</dbReference>
<feature type="domain" description="Glycoside hydrolase family 20 catalytic" evidence="7">
    <location>
        <begin position="316"/>
        <end position="537"/>
    </location>
</feature>
<feature type="chain" id="PRO_5041286183" description="Beta-N-acetylhexosaminidase" evidence="6">
    <location>
        <begin position="37"/>
        <end position="669"/>
    </location>
</feature>
<dbReference type="RefSeq" id="WP_284250238.1">
    <property type="nucleotide sequence ID" value="NZ_BSUM01000001.1"/>
</dbReference>
<keyword evidence="3" id="KW-0326">Glycosidase</keyword>
<sequence length="669" mass="71248">MRTTTPRRLVPVVTGLLVGSTLVAGAAALATAPATAAPFERTVDDRTLTGSARFAYEGAWTDGSGLDQANWYGGTETYTNGTTNQSATLTFTGTRAMVYGAAHPNHGIAEVEVDGVDVGEFDGYAGTMTHGQVVADTGDLPEGEHTVTISYPGRKNPAAGGLGGQIDRAVIFSSAPVVDDWVGLPRPERLTLDDGPAWLPDEATRVFLDRDADELLVVEAERLSSELAAVGGSEAVEIVLGDEAQILPSDIVLRIGDVGDTDSPEGYEIEVGEGVEVLGESAEGVFRGTRQIVQNLAASGAVPAATASGSPAVPERALHLDAGRKYFTKDWIIAELRDAAYVGVNTFQFHFSENEGFRVESERHPQIVSAEHLTKDEVREILAVAESLHIDVIPSLGMPGHLEQVLTQFPDLQLLDADGVRVKGALDITQDAAMDLALDLVDEYVDLFPDATVWNIGADEFVDFTAIEKYPTLEAAAQERFGPEANAFDVMTDFANTIAARLREDGMVSRVWNDGMFRGNVVELDQDIQVNWWTNYSGGCGRWRSRSRPVTPWSTSTTGSSTTCSASPVGTRSRRAPARSGASTGAPATSPGSRAASARRSPRPTTRRCAVRPSPSGRTSRPPRPRTRSRPAFEGLSGRWPSGPGTGVVADAHAVHRRGPGDRSGSGDR</sequence>
<feature type="active site" description="Proton donor" evidence="4">
    <location>
        <position position="460"/>
    </location>
</feature>
<dbReference type="InterPro" id="IPR052764">
    <property type="entry name" value="GH20_Enzymes"/>
</dbReference>
<feature type="compositionally biased region" description="Low complexity" evidence="5">
    <location>
        <begin position="551"/>
        <end position="571"/>
    </location>
</feature>
<keyword evidence="10" id="KW-1185">Reference proteome</keyword>
<evidence type="ECO:0000256" key="4">
    <source>
        <dbReference type="PIRSR" id="PIRSR625705-1"/>
    </source>
</evidence>
<evidence type="ECO:0000313" key="9">
    <source>
        <dbReference type="EMBL" id="GMA31405.1"/>
    </source>
</evidence>
<dbReference type="InterPro" id="IPR015883">
    <property type="entry name" value="Glyco_hydro_20_cat"/>
</dbReference>
<feature type="region of interest" description="Disordered" evidence="5">
    <location>
        <begin position="543"/>
        <end position="669"/>
    </location>
</feature>
<evidence type="ECO:0000256" key="5">
    <source>
        <dbReference type="SAM" id="MobiDB-lite"/>
    </source>
</evidence>
<dbReference type="GO" id="GO:0004563">
    <property type="term" value="F:beta-N-acetylhexosaminidase activity"/>
    <property type="evidence" value="ECO:0007669"/>
    <property type="project" value="InterPro"/>
</dbReference>
<dbReference type="PANTHER" id="PTHR43678">
    <property type="entry name" value="PUTATIVE (AFU_ORTHOLOGUE AFUA_2G00640)-RELATED"/>
    <property type="match status" value="1"/>
</dbReference>
<feature type="compositionally biased region" description="Low complexity" evidence="5">
    <location>
        <begin position="578"/>
        <end position="599"/>
    </location>
</feature>
<name>A0AA38CTE6_9MICO</name>
<feature type="signal peptide" evidence="6">
    <location>
        <begin position="1"/>
        <end position="36"/>
    </location>
</feature>
<evidence type="ECO:0000256" key="2">
    <source>
        <dbReference type="ARBA" id="ARBA00022801"/>
    </source>
</evidence>
<dbReference type="Pfam" id="PF02838">
    <property type="entry name" value="Glyco_hydro_20b"/>
    <property type="match status" value="1"/>
</dbReference>
<dbReference type="Gene3D" id="2.60.120.260">
    <property type="entry name" value="Galactose-binding domain-like"/>
    <property type="match status" value="1"/>
</dbReference>
<dbReference type="AlphaFoldDB" id="A0AA38CTE6"/>
<protein>
    <recommendedName>
        <fullName evidence="11">Beta-N-acetylhexosaminidase</fullName>
    </recommendedName>
</protein>
<dbReference type="Pfam" id="PF00728">
    <property type="entry name" value="Glyco_hydro_20"/>
    <property type="match status" value="1"/>
</dbReference>
<dbReference type="SUPFAM" id="SSF55545">
    <property type="entry name" value="beta-N-acetylhexosaminidase-like domain"/>
    <property type="match status" value="1"/>
</dbReference>
<reference evidence="9" key="2">
    <citation type="submission" date="2023-02" db="EMBL/GenBank/DDBJ databases">
        <authorList>
            <person name="Sun Q."/>
            <person name="Mori K."/>
        </authorList>
    </citation>
    <scope>NUCLEOTIDE SEQUENCE</scope>
    <source>
        <strain evidence="9">NBRC 112290</strain>
    </source>
</reference>
<dbReference type="InterPro" id="IPR017853">
    <property type="entry name" value="GH"/>
</dbReference>
<organism evidence="9 10">
    <name type="scientific">Litorihabitans aurantiacus</name>
    <dbReference type="NCBI Taxonomy" id="1930061"/>
    <lineage>
        <taxon>Bacteria</taxon>
        <taxon>Bacillati</taxon>
        <taxon>Actinomycetota</taxon>
        <taxon>Actinomycetes</taxon>
        <taxon>Micrococcales</taxon>
        <taxon>Beutenbergiaceae</taxon>
        <taxon>Litorihabitans</taxon>
    </lineage>
</organism>
<dbReference type="EMBL" id="BSUM01000001">
    <property type="protein sequence ID" value="GMA31405.1"/>
    <property type="molecule type" value="Genomic_DNA"/>
</dbReference>
<keyword evidence="2" id="KW-0378">Hydrolase</keyword>
<feature type="domain" description="Beta-hexosaminidase bacterial type N-terminal" evidence="8">
    <location>
        <begin position="185"/>
        <end position="306"/>
    </location>
</feature>
<evidence type="ECO:0000259" key="8">
    <source>
        <dbReference type="Pfam" id="PF02838"/>
    </source>
</evidence>
<evidence type="ECO:0008006" key="11">
    <source>
        <dbReference type="Google" id="ProtNLM"/>
    </source>
</evidence>
<accession>A0AA38CTE6</accession>
<gene>
    <name evidence="9" type="ORF">GCM10025875_13970</name>
</gene>
<keyword evidence="6" id="KW-0732">Signal</keyword>
<dbReference type="Gene3D" id="3.20.20.80">
    <property type="entry name" value="Glycosidases"/>
    <property type="match status" value="1"/>
</dbReference>
<comment type="caution">
    <text evidence="9">The sequence shown here is derived from an EMBL/GenBank/DDBJ whole genome shotgun (WGS) entry which is preliminary data.</text>
</comment>
<evidence type="ECO:0000256" key="1">
    <source>
        <dbReference type="ARBA" id="ARBA00006285"/>
    </source>
</evidence>
<dbReference type="PANTHER" id="PTHR43678:SF1">
    <property type="entry name" value="BETA-N-ACETYLHEXOSAMINIDASE"/>
    <property type="match status" value="1"/>
</dbReference>
<feature type="compositionally biased region" description="Low complexity" evidence="5">
    <location>
        <begin position="611"/>
        <end position="620"/>
    </location>
</feature>
<dbReference type="InterPro" id="IPR029018">
    <property type="entry name" value="Hex-like_dom2"/>
</dbReference>
<feature type="compositionally biased region" description="Basic and acidic residues" evidence="5">
    <location>
        <begin position="659"/>
        <end position="669"/>
    </location>
</feature>
<reference evidence="9" key="1">
    <citation type="journal article" date="2014" name="Int. J. Syst. Evol. Microbiol.">
        <title>Complete genome sequence of Corynebacterium casei LMG S-19264T (=DSM 44701T), isolated from a smear-ripened cheese.</title>
        <authorList>
            <consortium name="US DOE Joint Genome Institute (JGI-PGF)"/>
            <person name="Walter F."/>
            <person name="Albersmeier A."/>
            <person name="Kalinowski J."/>
            <person name="Ruckert C."/>
        </authorList>
    </citation>
    <scope>NUCLEOTIDE SEQUENCE</scope>
    <source>
        <strain evidence="9">NBRC 112290</strain>
    </source>
</reference>
<dbReference type="GO" id="GO:0005975">
    <property type="term" value="P:carbohydrate metabolic process"/>
    <property type="evidence" value="ECO:0007669"/>
    <property type="project" value="InterPro"/>
</dbReference>
<evidence type="ECO:0000313" key="10">
    <source>
        <dbReference type="Proteomes" id="UP001157161"/>
    </source>
</evidence>
<feature type="compositionally biased region" description="Basic residues" evidence="5">
    <location>
        <begin position="600"/>
        <end position="610"/>
    </location>
</feature>
<dbReference type="SUPFAM" id="SSF51445">
    <property type="entry name" value="(Trans)glycosidases"/>
    <property type="match status" value="1"/>
</dbReference>
<evidence type="ECO:0000259" key="7">
    <source>
        <dbReference type="Pfam" id="PF00728"/>
    </source>
</evidence>
<comment type="similarity">
    <text evidence="1">Belongs to the glycosyl hydrolase 20 family.</text>
</comment>
<dbReference type="InterPro" id="IPR025705">
    <property type="entry name" value="Beta_hexosaminidase_sua/sub"/>
</dbReference>
<dbReference type="Proteomes" id="UP001157161">
    <property type="component" value="Unassembled WGS sequence"/>
</dbReference>
<proteinExistence type="inferred from homology"/>
<dbReference type="PRINTS" id="PR00738">
    <property type="entry name" value="GLHYDRLASE20"/>
</dbReference>